<evidence type="ECO:0000313" key="1">
    <source>
        <dbReference type="EMBL" id="SDA64886.1"/>
    </source>
</evidence>
<dbReference type="AlphaFoldDB" id="A0A1G5X4M1"/>
<name>A0A1G5X4M1_9EURY</name>
<sequence>MKENDIQTAEYTAFKRTIDPEIIRLARERENRHYCLEKIESTHYMR</sequence>
<proteinExistence type="predicted"/>
<accession>A0A1G5X4M1</accession>
<dbReference type="EMBL" id="FMXB01000017">
    <property type="protein sequence ID" value="SDA64886.1"/>
    <property type="molecule type" value="Genomic_DNA"/>
</dbReference>
<keyword evidence="2" id="KW-1185">Reference proteome</keyword>
<evidence type="ECO:0000313" key="2">
    <source>
        <dbReference type="Proteomes" id="UP000323439"/>
    </source>
</evidence>
<dbReference type="RefSeq" id="WP_188118140.1">
    <property type="nucleotide sequence ID" value="NZ_FMXB01000017.1"/>
</dbReference>
<organism evidence="1 2">
    <name type="scientific">Methanobrevibacter millerae</name>
    <dbReference type="NCBI Taxonomy" id="230361"/>
    <lineage>
        <taxon>Archaea</taxon>
        <taxon>Methanobacteriati</taxon>
        <taxon>Methanobacteriota</taxon>
        <taxon>Methanomada group</taxon>
        <taxon>Methanobacteria</taxon>
        <taxon>Methanobacteriales</taxon>
        <taxon>Methanobacteriaceae</taxon>
        <taxon>Methanobrevibacter</taxon>
    </lineage>
</organism>
<dbReference type="Proteomes" id="UP000323439">
    <property type="component" value="Unassembled WGS sequence"/>
</dbReference>
<gene>
    <name evidence="1" type="ORF">SAMN02910315_01924</name>
</gene>
<reference evidence="1 2" key="1">
    <citation type="submission" date="2016-10" db="EMBL/GenBank/DDBJ databases">
        <authorList>
            <person name="Varghese N."/>
            <person name="Submissions S."/>
        </authorList>
    </citation>
    <scope>NUCLEOTIDE SEQUENCE [LARGE SCALE GENOMIC DNA]</scope>
    <source>
        <strain evidence="1 2">DSM 16643</strain>
    </source>
</reference>
<protein>
    <submittedName>
        <fullName evidence="1">Uncharacterized protein</fullName>
    </submittedName>
</protein>